<dbReference type="Proteomes" id="UP000239698">
    <property type="component" value="Unassembled WGS sequence"/>
</dbReference>
<dbReference type="Pfam" id="PF22677">
    <property type="entry name" value="Ble-like_N"/>
    <property type="match status" value="1"/>
</dbReference>
<dbReference type="InterPro" id="IPR037523">
    <property type="entry name" value="VOC_core"/>
</dbReference>
<evidence type="ECO:0000313" key="4">
    <source>
        <dbReference type="Proteomes" id="UP000237881"/>
    </source>
</evidence>
<dbReference type="InterPro" id="IPR029068">
    <property type="entry name" value="Glyas_Bleomycin-R_OHBP_Dase"/>
</dbReference>
<dbReference type="EMBL" id="PSVT01000011">
    <property type="protein sequence ID" value="PPH77370.1"/>
    <property type="molecule type" value="Genomic_DNA"/>
</dbReference>
<dbReference type="InterPro" id="IPR053863">
    <property type="entry name" value="Glyoxy/Ble-like_N"/>
</dbReference>
<evidence type="ECO:0000259" key="1">
    <source>
        <dbReference type="PROSITE" id="PS51819"/>
    </source>
</evidence>
<accession>A0ABD6WC07</accession>
<evidence type="ECO:0000313" key="2">
    <source>
        <dbReference type="EMBL" id="PPF15541.1"/>
    </source>
</evidence>
<organism evidence="2 4">
    <name type="scientific">Rathayibacter rathayi</name>
    <name type="common">Corynebacterium rathayi</name>
    <dbReference type="NCBI Taxonomy" id="33887"/>
    <lineage>
        <taxon>Bacteria</taxon>
        <taxon>Bacillati</taxon>
        <taxon>Actinomycetota</taxon>
        <taxon>Actinomycetes</taxon>
        <taxon>Micrococcales</taxon>
        <taxon>Microbacteriaceae</taxon>
        <taxon>Rathayibacter</taxon>
    </lineage>
</organism>
<gene>
    <name evidence="2" type="ORF">C5C04_03115</name>
    <name evidence="3" type="ORF">C5C40_06855</name>
</gene>
<reference evidence="4 5" key="1">
    <citation type="submission" date="2018-02" db="EMBL/GenBank/DDBJ databases">
        <title>Bacteriophage NCPPB3778 and a type I-E CRISPR drive the evolution of the US Biological Select Agent, Rathayibacter toxicus.</title>
        <authorList>
            <person name="Davis E.W.II."/>
            <person name="Tabima J.F."/>
            <person name="Weisberg A.J."/>
            <person name="Lopes L.D."/>
            <person name="Wiseman M.S."/>
            <person name="Wiseman M.S."/>
            <person name="Pupko T."/>
            <person name="Belcher M.S."/>
            <person name="Sechler A.J."/>
            <person name="Tancos M.A."/>
            <person name="Schroeder B.K."/>
            <person name="Murray T.D."/>
            <person name="Luster D.G."/>
            <person name="Schneider W.L."/>
            <person name="Rogers E."/>
            <person name="Andreote F.D."/>
            <person name="Grunwald N.J."/>
            <person name="Putnam M.L."/>
            <person name="Chang J.H."/>
        </authorList>
    </citation>
    <scope>NUCLEOTIDE SEQUENCE [LARGE SCALE GENOMIC DNA]</scope>
    <source>
        <strain evidence="3 5">AY1D6</strain>
        <strain evidence="2 4">AY1I9</strain>
    </source>
</reference>
<feature type="domain" description="VOC" evidence="1">
    <location>
        <begin position="2"/>
        <end position="128"/>
    </location>
</feature>
<dbReference type="KEGG" id="rry:C1O28_00715"/>
<dbReference type="Proteomes" id="UP000237881">
    <property type="component" value="Unassembled WGS sequence"/>
</dbReference>
<dbReference type="PANTHER" id="PTHR36503">
    <property type="entry name" value="BLR2520 PROTEIN"/>
    <property type="match status" value="1"/>
</dbReference>
<dbReference type="AlphaFoldDB" id="A0ABD6WC07"/>
<evidence type="ECO:0000313" key="3">
    <source>
        <dbReference type="EMBL" id="PPH77370.1"/>
    </source>
</evidence>
<dbReference type="Gene3D" id="3.10.180.10">
    <property type="entry name" value="2,3-Dihydroxybiphenyl 1,2-Dioxygenase, domain 1"/>
    <property type="match status" value="1"/>
</dbReference>
<evidence type="ECO:0000313" key="5">
    <source>
        <dbReference type="Proteomes" id="UP000239698"/>
    </source>
</evidence>
<proteinExistence type="predicted"/>
<sequence>MAVDSLFVNLPVTDLKRSKAFYTALGWTLNPLFSNDDAACFVASEHVYAMLLVHPFFSTFTSKEIIDARTQVQGLFAVSVGSREEVDELLAQGLASGGAEPVPAQDLGFMYSRDLEDPDGHIWEFLYMDPAAAEAGPPQG</sequence>
<dbReference type="GeneID" id="49818963"/>
<dbReference type="EMBL" id="PSUL01000004">
    <property type="protein sequence ID" value="PPF15541.1"/>
    <property type="molecule type" value="Genomic_DNA"/>
</dbReference>
<comment type="caution">
    <text evidence="2">The sequence shown here is derived from an EMBL/GenBank/DDBJ whole genome shotgun (WGS) entry which is preliminary data.</text>
</comment>
<dbReference type="SUPFAM" id="SSF54593">
    <property type="entry name" value="Glyoxalase/Bleomycin resistance protein/Dihydroxybiphenyl dioxygenase"/>
    <property type="match status" value="1"/>
</dbReference>
<name>A0ABD6WC07_RATRA</name>
<dbReference type="RefSeq" id="WP_097166223.1">
    <property type="nucleotide sequence ID" value="NZ_CP028129.1"/>
</dbReference>
<dbReference type="PROSITE" id="PS51819">
    <property type="entry name" value="VOC"/>
    <property type="match status" value="1"/>
</dbReference>
<dbReference type="PANTHER" id="PTHR36503:SF2">
    <property type="entry name" value="BLR2408 PROTEIN"/>
    <property type="match status" value="1"/>
</dbReference>
<protein>
    <submittedName>
        <fullName evidence="2">Glyoxalase</fullName>
    </submittedName>
</protein>
<keyword evidence="5" id="KW-1185">Reference proteome</keyword>